<evidence type="ECO:0000256" key="1">
    <source>
        <dbReference type="SAM" id="MobiDB-lite"/>
    </source>
</evidence>
<organism evidence="2 3">
    <name type="scientific">Trypanosoma cruzi</name>
    <dbReference type="NCBI Taxonomy" id="5693"/>
    <lineage>
        <taxon>Eukaryota</taxon>
        <taxon>Discoba</taxon>
        <taxon>Euglenozoa</taxon>
        <taxon>Kinetoplastea</taxon>
        <taxon>Metakinetoplastina</taxon>
        <taxon>Trypanosomatida</taxon>
        <taxon>Trypanosomatidae</taxon>
        <taxon>Trypanosoma</taxon>
        <taxon>Schizotrypanum</taxon>
    </lineage>
</organism>
<name>A0A7J6XT16_TRYCR</name>
<dbReference type="Proteomes" id="UP000583944">
    <property type="component" value="Unassembled WGS sequence"/>
</dbReference>
<dbReference type="AlphaFoldDB" id="A0A7J6XT16"/>
<feature type="region of interest" description="Disordered" evidence="1">
    <location>
        <begin position="306"/>
        <end position="325"/>
    </location>
</feature>
<feature type="region of interest" description="Disordered" evidence="1">
    <location>
        <begin position="94"/>
        <end position="150"/>
    </location>
</feature>
<evidence type="ECO:0000313" key="2">
    <source>
        <dbReference type="EMBL" id="KAF5217592.1"/>
    </source>
</evidence>
<dbReference type="VEuPathDB" id="TriTrypDB:ECC02_009516"/>
<feature type="compositionally biased region" description="Basic and acidic residues" evidence="1">
    <location>
        <begin position="307"/>
        <end position="325"/>
    </location>
</feature>
<feature type="region of interest" description="Disordered" evidence="1">
    <location>
        <begin position="420"/>
        <end position="459"/>
    </location>
</feature>
<comment type="caution">
    <text evidence="2">The sequence shown here is derived from an EMBL/GenBank/DDBJ whole genome shotgun (WGS) entry which is preliminary data.</text>
</comment>
<reference evidence="2 3" key="1">
    <citation type="journal article" date="2019" name="Genome Biol. Evol.">
        <title>Nanopore Sequencing Significantly Improves Genome Assembly of the Protozoan Parasite Trypanosoma cruzi.</title>
        <authorList>
            <person name="Diaz-Viraque F."/>
            <person name="Pita S."/>
            <person name="Greif G."/>
            <person name="de Souza R.C.M."/>
            <person name="Iraola G."/>
            <person name="Robello C."/>
        </authorList>
    </citation>
    <scope>NUCLEOTIDE SEQUENCE [LARGE SCALE GENOMIC DNA]</scope>
    <source>
        <strain evidence="2 3">Berenice</strain>
    </source>
</reference>
<accession>A0A7J6XT16</accession>
<evidence type="ECO:0000313" key="3">
    <source>
        <dbReference type="Proteomes" id="UP000583944"/>
    </source>
</evidence>
<feature type="compositionally biased region" description="Low complexity" evidence="1">
    <location>
        <begin position="437"/>
        <end position="450"/>
    </location>
</feature>
<sequence length="459" mass="50458">MSLLLHVYVCVCVCMALRSSAFFLHFSVFVGFVISSFPPPPSAHYTTQHDVGRIGRLEGSNTEMGKGGMRVLEDEKVLLAELGKLFHMARANAREQRNTHRAEGRRRKATVTTTTQTTTRRTKTTGAKKDLKEGRPPRTGSKRSRKTSTRGGSVWVVLKGGFAHVPTSEKTNTIAHNTVFRGRLSERRRVQALEEAERYIQTAWQQAQEAGLLLDDGSGPNGDEGLQYLCEQYEVAAGMLRREPVGAFLKQIVDQTIPSGAPMSLTAPAPTFSSVDNAATSTQLSRDEWAEVIARENVILKRFAPRASKEEEEKEESEGHGESVLHEADQVPSLYYFPIAEPLASLEAASAVTGMGFRETSGDARGGEQARDVLPTKCIVRIRGSGRQKHTAILTSTKSVNYFKSNFMQVIRRELSGSKLPRGEDAVEGKQQHQPVSNSAGAEHAAAGSSKRNSKRRHK</sequence>
<feature type="compositionally biased region" description="Basic and acidic residues" evidence="1">
    <location>
        <begin position="420"/>
        <end position="431"/>
    </location>
</feature>
<dbReference type="EMBL" id="JABDHM010000128">
    <property type="protein sequence ID" value="KAF5217592.1"/>
    <property type="molecule type" value="Genomic_DNA"/>
</dbReference>
<proteinExistence type="predicted"/>
<feature type="compositionally biased region" description="Basic and acidic residues" evidence="1">
    <location>
        <begin position="127"/>
        <end position="136"/>
    </location>
</feature>
<feature type="compositionally biased region" description="Low complexity" evidence="1">
    <location>
        <begin position="110"/>
        <end position="119"/>
    </location>
</feature>
<dbReference type="VEuPathDB" id="TriTrypDB:BCY84_16738"/>
<gene>
    <name evidence="2" type="ORF">ECC02_009516</name>
</gene>
<protein>
    <submittedName>
        <fullName evidence="2">Uncharacterized protein</fullName>
    </submittedName>
</protein>